<evidence type="ECO:0000256" key="1">
    <source>
        <dbReference type="ARBA" id="ARBA00004141"/>
    </source>
</evidence>
<dbReference type="PANTHER" id="PTHR32322:SF9">
    <property type="entry name" value="AMINO-ACID METABOLITE EFFLUX PUMP-RELATED"/>
    <property type="match status" value="1"/>
</dbReference>
<dbReference type="InterPro" id="IPR000620">
    <property type="entry name" value="EamA_dom"/>
</dbReference>
<gene>
    <name evidence="7" type="primary">eamA</name>
    <name evidence="7" type="ORF">FIV01_08850</name>
</gene>
<dbReference type="PANTHER" id="PTHR32322">
    <property type="entry name" value="INNER MEMBRANE TRANSPORTER"/>
    <property type="match status" value="1"/>
</dbReference>
<dbReference type="RefSeq" id="WP_152430663.1">
    <property type="nucleotide sequence ID" value="NZ_CBCSDK010000007.1"/>
</dbReference>
<sequence length="291" mass="32197">MKLNGICLSLLVVIIWGVNFSIIKIGLEELPPLLFSALRFTVVAIPAVFFIPFPKTSIWNVLGVGLFLGVLKFGFLFFAMKSDASAGLSSLILQAQVFFTIGLSIFIFKEKINQGQIIGIVLSSLGFSLFFIEAGTNITMLGLVLILMAAFFWAISNVIMKKTKDINLLNFMVWVCLIPPLPLLVLSYYTETSTPIELVLSASAKAWSALIYVSYASTLVAFAIWGWLLRNYTAVSVTPFALLIPVVGIITSSFVLQERLTNMELIGTLLIMSGLVICVLYNKIFNWIKRK</sequence>
<proteinExistence type="predicted"/>
<accession>A0A5P9CJW8</accession>
<dbReference type="OrthoDB" id="7158585at2"/>
<feature type="transmembrane region" description="Helical" evidence="5">
    <location>
        <begin position="240"/>
        <end position="257"/>
    </location>
</feature>
<dbReference type="SUPFAM" id="SSF103481">
    <property type="entry name" value="Multidrug resistance efflux transporter EmrE"/>
    <property type="match status" value="2"/>
</dbReference>
<dbReference type="InterPro" id="IPR037185">
    <property type="entry name" value="EmrE-like"/>
</dbReference>
<feature type="transmembrane region" description="Helical" evidence="5">
    <location>
        <begin position="263"/>
        <end position="281"/>
    </location>
</feature>
<organism evidence="7 8">
    <name type="scientific">Vibrio aquimaris</name>
    <dbReference type="NCBI Taxonomy" id="2587862"/>
    <lineage>
        <taxon>Bacteria</taxon>
        <taxon>Pseudomonadati</taxon>
        <taxon>Pseudomonadota</taxon>
        <taxon>Gammaproteobacteria</taxon>
        <taxon>Vibrionales</taxon>
        <taxon>Vibrionaceae</taxon>
        <taxon>Vibrio</taxon>
    </lineage>
</organism>
<feature type="transmembrane region" description="Helical" evidence="5">
    <location>
        <begin position="209"/>
        <end position="228"/>
    </location>
</feature>
<feature type="transmembrane region" description="Helical" evidence="5">
    <location>
        <begin position="33"/>
        <end position="51"/>
    </location>
</feature>
<comment type="subcellular location">
    <subcellularLocation>
        <location evidence="1">Membrane</location>
        <topology evidence="1">Multi-pass membrane protein</topology>
    </subcellularLocation>
</comment>
<dbReference type="EMBL" id="CP045350">
    <property type="protein sequence ID" value="QFT26534.1"/>
    <property type="molecule type" value="Genomic_DNA"/>
</dbReference>
<reference evidence="7 8" key="1">
    <citation type="submission" date="2019-10" db="EMBL/GenBank/DDBJ databases">
        <title>Complete genome sequence of Vibrio sp. strain THAF100, isolated from non-filtered water from the water column of tank 6 of a marine aquarium containing stony-coral fragments. Water maintained at 26 degree C.</title>
        <authorList>
            <person name="Ruckert C."/>
            <person name="Franco A."/>
            <person name="Kalinowski J."/>
            <person name="Glaeser S."/>
        </authorList>
    </citation>
    <scope>NUCLEOTIDE SEQUENCE [LARGE SCALE GENOMIC DNA]</scope>
    <source>
        <strain evidence="7 8">THAF100</strain>
    </source>
</reference>
<feature type="transmembrane region" description="Helical" evidence="5">
    <location>
        <begin position="7"/>
        <end position="27"/>
    </location>
</feature>
<feature type="transmembrane region" description="Helical" evidence="5">
    <location>
        <begin position="138"/>
        <end position="156"/>
    </location>
</feature>
<evidence type="ECO:0000313" key="7">
    <source>
        <dbReference type="EMBL" id="QFT26534.1"/>
    </source>
</evidence>
<evidence type="ECO:0000313" key="8">
    <source>
        <dbReference type="Proteomes" id="UP000326936"/>
    </source>
</evidence>
<evidence type="ECO:0000256" key="4">
    <source>
        <dbReference type="ARBA" id="ARBA00023136"/>
    </source>
</evidence>
<feature type="domain" description="EamA" evidence="6">
    <location>
        <begin position="141"/>
        <end position="278"/>
    </location>
</feature>
<feature type="transmembrane region" description="Helical" evidence="5">
    <location>
        <begin position="86"/>
        <end position="108"/>
    </location>
</feature>
<dbReference type="Pfam" id="PF00892">
    <property type="entry name" value="EamA"/>
    <property type="match status" value="2"/>
</dbReference>
<feature type="transmembrane region" description="Helical" evidence="5">
    <location>
        <begin position="58"/>
        <end position="80"/>
    </location>
</feature>
<dbReference type="AlphaFoldDB" id="A0A5P9CJW8"/>
<evidence type="ECO:0000256" key="5">
    <source>
        <dbReference type="SAM" id="Phobius"/>
    </source>
</evidence>
<keyword evidence="2 5" id="KW-0812">Transmembrane</keyword>
<feature type="transmembrane region" description="Helical" evidence="5">
    <location>
        <begin position="168"/>
        <end position="189"/>
    </location>
</feature>
<dbReference type="KEGG" id="vaq:FIV01_08850"/>
<keyword evidence="4 5" id="KW-0472">Membrane</keyword>
<dbReference type="GO" id="GO:0016020">
    <property type="term" value="C:membrane"/>
    <property type="evidence" value="ECO:0007669"/>
    <property type="project" value="UniProtKB-SubCell"/>
</dbReference>
<evidence type="ECO:0000256" key="2">
    <source>
        <dbReference type="ARBA" id="ARBA00022692"/>
    </source>
</evidence>
<keyword evidence="3 5" id="KW-1133">Transmembrane helix</keyword>
<protein>
    <submittedName>
        <fullName evidence="7">Putative amino-acid metabolite efflux pump</fullName>
    </submittedName>
</protein>
<evidence type="ECO:0000256" key="3">
    <source>
        <dbReference type="ARBA" id="ARBA00022989"/>
    </source>
</evidence>
<dbReference type="Proteomes" id="UP000326936">
    <property type="component" value="Chromosome"/>
</dbReference>
<evidence type="ECO:0000259" key="6">
    <source>
        <dbReference type="Pfam" id="PF00892"/>
    </source>
</evidence>
<keyword evidence="8" id="KW-1185">Reference proteome</keyword>
<dbReference type="InterPro" id="IPR050638">
    <property type="entry name" value="AA-Vitamin_Transporters"/>
</dbReference>
<feature type="domain" description="EamA" evidence="6">
    <location>
        <begin position="4"/>
        <end position="130"/>
    </location>
</feature>
<name>A0A5P9CJW8_9VIBR</name>
<feature type="transmembrane region" description="Helical" evidence="5">
    <location>
        <begin position="115"/>
        <end position="132"/>
    </location>
</feature>